<evidence type="ECO:0000313" key="2">
    <source>
        <dbReference type="Proteomes" id="UP000325081"/>
    </source>
</evidence>
<keyword evidence="2" id="KW-1185">Reference proteome</keyword>
<evidence type="ECO:0000313" key="1">
    <source>
        <dbReference type="EMBL" id="GER27112.1"/>
    </source>
</evidence>
<comment type="caution">
    <text evidence="1">The sequence shown here is derived from an EMBL/GenBank/DDBJ whole genome shotgun (WGS) entry which is preliminary data.</text>
</comment>
<sequence length="115" mass="12897">MGRIIEGNTVYTSMLTKSNHLPSLAAKQRVSSNLYKMDLTQISTQDRDIENKAADAACTRFVSPQALHQLNLQHFCMLGTETPLSACPKNDCSKNWPKPLNSIGNSFWMIYMSDN</sequence>
<dbReference type="EMBL" id="BKCP01001558">
    <property type="protein sequence ID" value="GER27112.1"/>
    <property type="molecule type" value="Genomic_DNA"/>
</dbReference>
<accession>A0A5A7P2Y9</accession>
<name>A0A5A7P2Y9_STRAF</name>
<reference evidence="2" key="1">
    <citation type="journal article" date="2019" name="Curr. Biol.">
        <title>Genome Sequence of Striga asiatica Provides Insight into the Evolution of Plant Parasitism.</title>
        <authorList>
            <person name="Yoshida S."/>
            <person name="Kim S."/>
            <person name="Wafula E.K."/>
            <person name="Tanskanen J."/>
            <person name="Kim Y.M."/>
            <person name="Honaas L."/>
            <person name="Yang Z."/>
            <person name="Spallek T."/>
            <person name="Conn C.E."/>
            <person name="Ichihashi Y."/>
            <person name="Cheong K."/>
            <person name="Cui S."/>
            <person name="Der J.P."/>
            <person name="Gundlach H."/>
            <person name="Jiao Y."/>
            <person name="Hori C."/>
            <person name="Ishida J.K."/>
            <person name="Kasahara H."/>
            <person name="Kiba T."/>
            <person name="Kim M.S."/>
            <person name="Koo N."/>
            <person name="Laohavisit A."/>
            <person name="Lee Y.H."/>
            <person name="Lumba S."/>
            <person name="McCourt P."/>
            <person name="Mortimer J.C."/>
            <person name="Mutuku J.M."/>
            <person name="Nomura T."/>
            <person name="Sasaki-Sekimoto Y."/>
            <person name="Seto Y."/>
            <person name="Wang Y."/>
            <person name="Wakatake T."/>
            <person name="Sakakibara H."/>
            <person name="Demura T."/>
            <person name="Yamaguchi S."/>
            <person name="Yoneyama K."/>
            <person name="Manabe R.I."/>
            <person name="Nelson D.C."/>
            <person name="Schulman A.H."/>
            <person name="Timko M.P."/>
            <person name="dePamphilis C.W."/>
            <person name="Choi D."/>
            <person name="Shirasu K."/>
        </authorList>
    </citation>
    <scope>NUCLEOTIDE SEQUENCE [LARGE SCALE GENOMIC DNA]</scope>
    <source>
        <strain evidence="2">cv. UVA1</strain>
    </source>
</reference>
<gene>
    <name evidence="1" type="ORF">STAS_02794</name>
</gene>
<dbReference type="Proteomes" id="UP000325081">
    <property type="component" value="Unassembled WGS sequence"/>
</dbReference>
<organism evidence="1 2">
    <name type="scientific">Striga asiatica</name>
    <name type="common">Asiatic witchweed</name>
    <name type="synonym">Buchnera asiatica</name>
    <dbReference type="NCBI Taxonomy" id="4170"/>
    <lineage>
        <taxon>Eukaryota</taxon>
        <taxon>Viridiplantae</taxon>
        <taxon>Streptophyta</taxon>
        <taxon>Embryophyta</taxon>
        <taxon>Tracheophyta</taxon>
        <taxon>Spermatophyta</taxon>
        <taxon>Magnoliopsida</taxon>
        <taxon>eudicotyledons</taxon>
        <taxon>Gunneridae</taxon>
        <taxon>Pentapetalae</taxon>
        <taxon>asterids</taxon>
        <taxon>lamiids</taxon>
        <taxon>Lamiales</taxon>
        <taxon>Orobanchaceae</taxon>
        <taxon>Buchnereae</taxon>
        <taxon>Striga</taxon>
    </lineage>
</organism>
<dbReference type="AlphaFoldDB" id="A0A5A7P2Y9"/>
<feature type="non-terminal residue" evidence="1">
    <location>
        <position position="115"/>
    </location>
</feature>
<protein>
    <submittedName>
        <fullName evidence="1">Outer membrane protein Omp-EA</fullName>
    </submittedName>
</protein>
<proteinExistence type="predicted"/>